<proteinExistence type="predicted"/>
<reference evidence="3" key="1">
    <citation type="submission" date="2013-02" db="EMBL/GenBank/DDBJ databases">
        <title>The Genome Sequence of Acinetobacter sp. NIPH 236.</title>
        <authorList>
            <consortium name="The Broad Institute Genome Sequencing Platform"/>
            <consortium name="The Broad Institute Genome Sequencing Center for Infectious Disease"/>
            <person name="Cerqueira G."/>
            <person name="Feldgarden M."/>
            <person name="Courvalin P."/>
            <person name="Perichon B."/>
            <person name="Grillot-Courvalin C."/>
            <person name="Clermont D."/>
            <person name="Rocha E."/>
            <person name="Yoon E.-J."/>
            <person name="Nemec A."/>
            <person name="Walker B."/>
            <person name="Young S.K."/>
            <person name="Zeng Q."/>
            <person name="Gargeya S."/>
            <person name="Fitzgerald M."/>
            <person name="Haas B."/>
            <person name="Abouelleil A."/>
            <person name="Alvarado L."/>
            <person name="Arachchi H.M."/>
            <person name="Berlin A.M."/>
            <person name="Chapman S.B."/>
            <person name="Dewar J."/>
            <person name="Goldberg J."/>
            <person name="Griggs A."/>
            <person name="Gujja S."/>
            <person name="Hansen M."/>
            <person name="Howarth C."/>
            <person name="Imamovic A."/>
            <person name="Larimer J."/>
            <person name="McCowan C."/>
            <person name="Murphy C."/>
            <person name="Neiman D."/>
            <person name="Pearson M."/>
            <person name="Priest M."/>
            <person name="Roberts A."/>
            <person name="Saif S."/>
            <person name="Shea T."/>
            <person name="Sisk P."/>
            <person name="Sykes S."/>
            <person name="Wortman J."/>
            <person name="Nusbaum C."/>
            <person name="Birren B."/>
        </authorList>
    </citation>
    <scope>NUCLEOTIDE SEQUENCE [LARGE SCALE GENOMIC DNA]</scope>
    <source>
        <strain evidence="3">NIPH 236</strain>
    </source>
</reference>
<name>A0ABP2U287_9GAMM</name>
<dbReference type="Proteomes" id="UP000013190">
    <property type="component" value="Unassembled WGS sequence"/>
</dbReference>
<keyword evidence="3" id="KW-1185">Reference proteome</keyword>
<reference evidence="2 3" key="2">
    <citation type="journal article" date="2016" name="Int. J. Syst. Evol. Microbiol.">
        <title>Taxonomy of haemolytic and/or proteolytic strains of the genus Acinetobacter with the proposal of Acinetobacter courvalinii sp. nov. (genomic species 14 sensu Bouvet &amp; Jeanjean), Acinetobacter dispersus sp. nov. (genomic species 17), Acinetobacter modestus sp. nov., Acinetobacter proteolyticus sp. nov. and Acinetobacter vivianii sp. nov.</title>
        <authorList>
            <person name="Nemec A."/>
            <person name="Radolfova-Krizova L."/>
            <person name="Maixnerova M."/>
            <person name="Vrestiakova E."/>
            <person name="Jezek P."/>
            <person name="Sedo O."/>
        </authorList>
    </citation>
    <scope>NUCLEOTIDE SEQUENCE [LARGE SCALE GENOMIC DNA]</scope>
    <source>
        <strain evidence="2 3">NIPH 236</strain>
    </source>
</reference>
<organism evidence="2 3">
    <name type="scientific">Acinetobacter modestus</name>
    <dbReference type="NCBI Taxonomy" id="1776740"/>
    <lineage>
        <taxon>Bacteria</taxon>
        <taxon>Pseudomonadati</taxon>
        <taxon>Pseudomonadota</taxon>
        <taxon>Gammaproteobacteria</taxon>
        <taxon>Moraxellales</taxon>
        <taxon>Moraxellaceae</taxon>
        <taxon>Acinetobacter</taxon>
    </lineage>
</organism>
<accession>A0ABP2U287</accession>
<dbReference type="SUPFAM" id="SSF55961">
    <property type="entry name" value="Bet v1-like"/>
    <property type="match status" value="1"/>
</dbReference>
<evidence type="ECO:0008006" key="4">
    <source>
        <dbReference type="Google" id="ProtNLM"/>
    </source>
</evidence>
<protein>
    <recommendedName>
        <fullName evidence="4">DUF2812 domain-containing protein</fullName>
    </recommendedName>
</protein>
<gene>
    <name evidence="2" type="ORF">F992_00018</name>
</gene>
<feature type="transmembrane region" description="Helical" evidence="1">
    <location>
        <begin position="199"/>
        <end position="217"/>
    </location>
</feature>
<feature type="transmembrane region" description="Helical" evidence="1">
    <location>
        <begin position="173"/>
        <end position="193"/>
    </location>
</feature>
<sequence length="390" mass="45538">MSEIDQKKILDELEQQGYTRFIVEKWDEETRTNLVNLLKHAGFAQYEFNKIEDEEYGYAIVLKNIKNTPPYPLEKIYTGRSFAFTLFPLIALIFIALTSIWGQYNHKLIMSSMVIGMPLILGALIEYFSIVKKPKDKLYKAFGIQVATLVLILMFAMIVLGEGIICLIMISPFILGCLFVGAIIMRTFCYYLWKPSSKIYSIAILPLLFSFLLPDMGQTQYGKTQRSVVIHAPAEQVFYAIQNIGNIQPKEVKSSPIFWMGFPKPVFGMTEQRKDETIRTIQWERGIKFEEVVQAKHIPYLLSWTYKFDKYSFPKGSVDDHIEMGGKYFDLLKTDYQLERIDEKTTKLILTIDYRLSTEYNWYSRFWANYILGEFSDVVMNIHKQRLEKN</sequence>
<keyword evidence="1" id="KW-0812">Transmembrane</keyword>
<dbReference type="GeneID" id="92836788"/>
<keyword evidence="1" id="KW-1133">Transmembrane helix</keyword>
<comment type="caution">
    <text evidence="2">The sequence shown here is derived from an EMBL/GenBank/DDBJ whole genome shotgun (WGS) entry which is preliminary data.</text>
</comment>
<keyword evidence="1" id="KW-0472">Membrane</keyword>
<dbReference type="EMBL" id="APOJ01000003">
    <property type="protein sequence ID" value="ENU28602.1"/>
    <property type="molecule type" value="Genomic_DNA"/>
</dbReference>
<feature type="transmembrane region" description="Helical" evidence="1">
    <location>
        <begin position="108"/>
        <end position="130"/>
    </location>
</feature>
<feature type="transmembrane region" description="Helical" evidence="1">
    <location>
        <begin position="142"/>
        <end position="161"/>
    </location>
</feature>
<evidence type="ECO:0000313" key="2">
    <source>
        <dbReference type="EMBL" id="ENU28602.1"/>
    </source>
</evidence>
<feature type="transmembrane region" description="Helical" evidence="1">
    <location>
        <begin position="82"/>
        <end position="101"/>
    </location>
</feature>
<evidence type="ECO:0000313" key="3">
    <source>
        <dbReference type="Proteomes" id="UP000013190"/>
    </source>
</evidence>
<evidence type="ECO:0000256" key="1">
    <source>
        <dbReference type="SAM" id="Phobius"/>
    </source>
</evidence>
<dbReference type="RefSeq" id="WP_004665173.1">
    <property type="nucleotide sequence ID" value="NZ_BMDV01000007.1"/>
</dbReference>